<accession>A0AAV7GFQ0</accession>
<evidence type="ECO:0000313" key="2">
    <source>
        <dbReference type="Proteomes" id="UP000775213"/>
    </source>
</evidence>
<evidence type="ECO:0000313" key="1">
    <source>
        <dbReference type="EMBL" id="KAH0454657.1"/>
    </source>
</evidence>
<name>A0AAV7GFQ0_DENCH</name>
<dbReference type="Proteomes" id="UP000775213">
    <property type="component" value="Unassembled WGS sequence"/>
</dbReference>
<proteinExistence type="predicted"/>
<gene>
    <name evidence="1" type="ORF">IEQ34_016581</name>
</gene>
<organism evidence="1 2">
    <name type="scientific">Dendrobium chrysotoxum</name>
    <name type="common">Orchid</name>
    <dbReference type="NCBI Taxonomy" id="161865"/>
    <lineage>
        <taxon>Eukaryota</taxon>
        <taxon>Viridiplantae</taxon>
        <taxon>Streptophyta</taxon>
        <taxon>Embryophyta</taxon>
        <taxon>Tracheophyta</taxon>
        <taxon>Spermatophyta</taxon>
        <taxon>Magnoliopsida</taxon>
        <taxon>Liliopsida</taxon>
        <taxon>Asparagales</taxon>
        <taxon>Orchidaceae</taxon>
        <taxon>Epidendroideae</taxon>
        <taxon>Malaxideae</taxon>
        <taxon>Dendrobiinae</taxon>
        <taxon>Dendrobium</taxon>
    </lineage>
</organism>
<comment type="caution">
    <text evidence="1">The sequence shown here is derived from an EMBL/GenBank/DDBJ whole genome shotgun (WGS) entry which is preliminary data.</text>
</comment>
<dbReference type="EMBL" id="JAGFBR010000015">
    <property type="protein sequence ID" value="KAH0454657.1"/>
    <property type="molecule type" value="Genomic_DNA"/>
</dbReference>
<sequence>MAAHSAIFPPAISANRTFFLFGSFRIAACCRLRCGGGGAVGAIAGEEILIALLSIRLVSSGR</sequence>
<keyword evidence="2" id="KW-1185">Reference proteome</keyword>
<reference evidence="1 2" key="1">
    <citation type="journal article" date="2021" name="Hortic Res">
        <title>Chromosome-scale assembly of the Dendrobium chrysotoxum genome enhances the understanding of orchid evolution.</title>
        <authorList>
            <person name="Zhang Y."/>
            <person name="Zhang G.Q."/>
            <person name="Zhang D."/>
            <person name="Liu X.D."/>
            <person name="Xu X.Y."/>
            <person name="Sun W.H."/>
            <person name="Yu X."/>
            <person name="Zhu X."/>
            <person name="Wang Z.W."/>
            <person name="Zhao X."/>
            <person name="Zhong W.Y."/>
            <person name="Chen H."/>
            <person name="Yin W.L."/>
            <person name="Huang T."/>
            <person name="Niu S.C."/>
            <person name="Liu Z.J."/>
        </authorList>
    </citation>
    <scope>NUCLEOTIDE SEQUENCE [LARGE SCALE GENOMIC DNA]</scope>
    <source>
        <strain evidence="1">Lindl</strain>
    </source>
</reference>
<protein>
    <submittedName>
        <fullName evidence="1">Uncharacterized protein</fullName>
    </submittedName>
</protein>
<dbReference type="AlphaFoldDB" id="A0AAV7GFQ0"/>